<reference evidence="8" key="1">
    <citation type="submission" date="2021-11" db="EMBL/GenBank/DDBJ databases">
        <title>Cultivation dependent microbiological survey of springs from the worlds oldest radium mine currently devoted to the extraction of radon-saturated water.</title>
        <authorList>
            <person name="Kapinusova G."/>
            <person name="Smrhova T."/>
            <person name="Strejcek M."/>
            <person name="Suman J."/>
            <person name="Jani K."/>
            <person name="Pajer P."/>
            <person name="Uhlik O."/>
        </authorList>
    </citation>
    <scope>NUCLEOTIDE SEQUENCE [LARGE SCALE GENOMIC DNA]</scope>
    <source>
        <strain evidence="8">J379</strain>
    </source>
</reference>
<keyword evidence="8" id="KW-1185">Reference proteome</keyword>
<dbReference type="Pfam" id="PF02350">
    <property type="entry name" value="Epimerase_2"/>
    <property type="match status" value="1"/>
</dbReference>
<dbReference type="RefSeq" id="WP_353865656.1">
    <property type="nucleotide sequence ID" value="NZ_CP088295.1"/>
</dbReference>
<evidence type="ECO:0000256" key="4">
    <source>
        <dbReference type="RuleBase" id="RU003513"/>
    </source>
</evidence>
<feature type="region of interest" description="Disordered" evidence="5">
    <location>
        <begin position="464"/>
        <end position="483"/>
    </location>
</feature>
<organism evidence="7 8">
    <name type="scientific">Svornostia abyssi</name>
    <dbReference type="NCBI Taxonomy" id="2898438"/>
    <lineage>
        <taxon>Bacteria</taxon>
        <taxon>Bacillati</taxon>
        <taxon>Actinomycetota</taxon>
        <taxon>Thermoleophilia</taxon>
        <taxon>Solirubrobacterales</taxon>
        <taxon>Baekduiaceae</taxon>
        <taxon>Svornostia</taxon>
    </lineage>
</organism>
<evidence type="ECO:0000313" key="7">
    <source>
        <dbReference type="EMBL" id="UUY05196.1"/>
    </source>
</evidence>
<evidence type="ECO:0000259" key="6">
    <source>
        <dbReference type="Pfam" id="PF02350"/>
    </source>
</evidence>
<dbReference type="PANTHER" id="PTHR43174">
    <property type="entry name" value="UDP-N-ACETYLGLUCOSAMINE 2-EPIMERASE"/>
    <property type="match status" value="1"/>
</dbReference>
<dbReference type="SUPFAM" id="SSF53756">
    <property type="entry name" value="UDP-Glycosyltransferase/glycogen phosphorylase"/>
    <property type="match status" value="1"/>
</dbReference>
<dbReference type="CDD" id="cd03786">
    <property type="entry name" value="GTB_UDP-GlcNAc_2-Epimerase"/>
    <property type="match status" value="1"/>
</dbReference>
<dbReference type="EC" id="5.1.3.14" evidence="3"/>
<evidence type="ECO:0000256" key="5">
    <source>
        <dbReference type="SAM" id="MobiDB-lite"/>
    </source>
</evidence>
<name>A0ABY5PKN4_9ACTN</name>
<accession>A0ABY5PKN4</accession>
<dbReference type="Gene3D" id="3.40.50.2000">
    <property type="entry name" value="Glycogen Phosphorylase B"/>
    <property type="match status" value="2"/>
</dbReference>
<evidence type="ECO:0000256" key="1">
    <source>
        <dbReference type="ARBA" id="ARBA00023235"/>
    </source>
</evidence>
<dbReference type="GO" id="GO:0008761">
    <property type="term" value="F:UDP-N-acetylglucosamine 2-epimerase activity"/>
    <property type="evidence" value="ECO:0007669"/>
    <property type="project" value="UniProtKB-EC"/>
</dbReference>
<evidence type="ECO:0000313" key="8">
    <source>
        <dbReference type="Proteomes" id="UP001058860"/>
    </source>
</evidence>
<gene>
    <name evidence="7" type="primary">wecB</name>
    <name evidence="7" type="ORF">LRS13_06620</name>
</gene>
<protein>
    <recommendedName>
        <fullName evidence="3">UDP-N-acetylglucosamine 2-epimerase (non-hydrolyzing)</fullName>
        <ecNumber evidence="3">5.1.3.14</ecNumber>
    </recommendedName>
</protein>
<dbReference type="Proteomes" id="UP001058860">
    <property type="component" value="Chromosome"/>
</dbReference>
<evidence type="ECO:0000256" key="3">
    <source>
        <dbReference type="ARBA" id="ARBA00038858"/>
    </source>
</evidence>
<evidence type="ECO:0000256" key="2">
    <source>
        <dbReference type="ARBA" id="ARBA00038209"/>
    </source>
</evidence>
<sequence>MPIDHDLHDRLIDEREAHRVSTSVPPEIDHVAERAHEPRTLRPAAARDSEPRCMVPVVVGTRPEAIKLVPIILALRESEYLHPIVVSTGQHHELVEEIFGLAGIEVDTTLWTGPRSGLNERVTSVMQRFEDFLVQEFRLTLDGRAHTVDDVLHGRFPAAVFVHGDTSSAMSAALSAFHLRIPVLHVEAGLRTGGLNLTPFPEELNRQLISCIAALHFAPTTRNLESLVRENISASQVYVTGNTGIDALRWASGLGVLPEDPRVRAVCESGERFVVVTAHRRESWATGLHGIATGVARLAAAHPDTQFVVPLHPNPTVREQLGEPLQGIDNVLLCEPISYAPFATVLGRCHLVITDSGGIQEEAPALGKPVLVTREETERQEGVDAGTLRLVGTDPDRIFAEADHLLSDDAAHAEMAEAPNPYGDGHAATRIVAACEFVVRGGAAPAPFGSGFSRNAVIEATGFERPLGRPGAPHLPADLSDAA</sequence>
<feature type="domain" description="UDP-N-acetylglucosamine 2-epimerase" evidence="6">
    <location>
        <begin position="148"/>
        <end position="434"/>
    </location>
</feature>
<dbReference type="EMBL" id="CP088295">
    <property type="protein sequence ID" value="UUY05196.1"/>
    <property type="molecule type" value="Genomic_DNA"/>
</dbReference>
<dbReference type="NCBIfam" id="TIGR00236">
    <property type="entry name" value="wecB"/>
    <property type="match status" value="1"/>
</dbReference>
<dbReference type="PANTHER" id="PTHR43174:SF2">
    <property type="entry name" value="UDP-N-ACETYLGLUCOSAMINE 2-EPIMERASE"/>
    <property type="match status" value="1"/>
</dbReference>
<comment type="similarity">
    <text evidence="2 4">Belongs to the UDP-N-acetylglucosamine 2-epimerase family.</text>
</comment>
<proteinExistence type="inferred from homology"/>
<dbReference type="InterPro" id="IPR029767">
    <property type="entry name" value="WecB-like"/>
</dbReference>
<dbReference type="InterPro" id="IPR003331">
    <property type="entry name" value="UDP_GlcNAc_Epimerase_2_dom"/>
</dbReference>
<keyword evidence="1 4" id="KW-0413">Isomerase</keyword>